<dbReference type="SUPFAM" id="SSF103473">
    <property type="entry name" value="MFS general substrate transporter"/>
    <property type="match status" value="1"/>
</dbReference>
<feature type="transmembrane region" description="Helical" evidence="8">
    <location>
        <begin position="105"/>
        <end position="123"/>
    </location>
</feature>
<keyword evidence="6" id="KW-0325">Glycoprotein</keyword>
<evidence type="ECO:0000256" key="7">
    <source>
        <dbReference type="ARBA" id="ARBA00024348"/>
    </source>
</evidence>
<protein>
    <recommendedName>
        <fullName evidence="9">Major facilitator superfamily (MFS) profile domain-containing protein</fullName>
    </recommendedName>
</protein>
<evidence type="ECO:0000256" key="8">
    <source>
        <dbReference type="SAM" id="Phobius"/>
    </source>
</evidence>
<feature type="transmembrane region" description="Helical" evidence="8">
    <location>
        <begin position="426"/>
        <end position="448"/>
    </location>
</feature>
<dbReference type="AlphaFoldDB" id="A0A1B6EHF6"/>
<name>A0A1B6EHF6_9HEMI</name>
<dbReference type="PROSITE" id="PS00217">
    <property type="entry name" value="SUGAR_TRANSPORT_2"/>
    <property type="match status" value="1"/>
</dbReference>
<comment type="similarity">
    <text evidence="7">Belongs to the major facilitator superfamily. Sugar transporter (TC 2.A.1.1) family. Trehalose transporter subfamily.</text>
</comment>
<dbReference type="InterPro" id="IPR050549">
    <property type="entry name" value="MFS_Trehalose_Transporter"/>
</dbReference>
<dbReference type="PROSITE" id="PS00216">
    <property type="entry name" value="SUGAR_TRANSPORT_1"/>
    <property type="match status" value="1"/>
</dbReference>
<evidence type="ECO:0000256" key="2">
    <source>
        <dbReference type="ARBA" id="ARBA00022475"/>
    </source>
</evidence>
<reference evidence="10" key="1">
    <citation type="submission" date="2015-11" db="EMBL/GenBank/DDBJ databases">
        <title>De novo transcriptome assembly of four potential Pierce s Disease insect vectors from Arizona vineyards.</title>
        <authorList>
            <person name="Tassone E.E."/>
        </authorList>
    </citation>
    <scope>NUCLEOTIDE SEQUENCE</scope>
</reference>
<dbReference type="InterPro" id="IPR005828">
    <property type="entry name" value="MFS_sugar_transport-like"/>
</dbReference>
<evidence type="ECO:0000256" key="3">
    <source>
        <dbReference type="ARBA" id="ARBA00022692"/>
    </source>
</evidence>
<dbReference type="Pfam" id="PF00083">
    <property type="entry name" value="Sugar_tr"/>
    <property type="match status" value="1"/>
</dbReference>
<dbReference type="InterPro" id="IPR020846">
    <property type="entry name" value="MFS_dom"/>
</dbReference>
<feature type="transmembrane region" description="Helical" evidence="8">
    <location>
        <begin position="454"/>
        <end position="478"/>
    </location>
</feature>
<evidence type="ECO:0000259" key="9">
    <source>
        <dbReference type="PROSITE" id="PS50850"/>
    </source>
</evidence>
<dbReference type="InterPro" id="IPR005829">
    <property type="entry name" value="Sugar_transporter_CS"/>
</dbReference>
<gene>
    <name evidence="10" type="ORF">g.22410</name>
    <name evidence="11" type="ORF">g.22415</name>
</gene>
<dbReference type="Gene3D" id="1.20.1250.20">
    <property type="entry name" value="MFS general substrate transporter like domains"/>
    <property type="match status" value="1"/>
</dbReference>
<dbReference type="PRINTS" id="PR00171">
    <property type="entry name" value="SUGRTRNSPORT"/>
</dbReference>
<dbReference type="GO" id="GO:0005886">
    <property type="term" value="C:plasma membrane"/>
    <property type="evidence" value="ECO:0007669"/>
    <property type="project" value="UniProtKB-SubCell"/>
</dbReference>
<dbReference type="FunFam" id="1.20.1250.20:FF:000055">
    <property type="entry name" value="Facilitated trehalose transporter Tret1-2 homolog"/>
    <property type="match status" value="1"/>
</dbReference>
<comment type="subcellular location">
    <subcellularLocation>
        <location evidence="1">Cell membrane</location>
        <topology evidence="1">Multi-pass membrane protein</topology>
    </subcellularLocation>
</comment>
<evidence type="ECO:0000256" key="5">
    <source>
        <dbReference type="ARBA" id="ARBA00023136"/>
    </source>
</evidence>
<evidence type="ECO:0000313" key="11">
    <source>
        <dbReference type="EMBL" id="JAS43061.1"/>
    </source>
</evidence>
<sequence length="505" mass="55397">MPQVKGSMLETQALLSSDHTILSHSKKWPQHMAALLASLISMATGTVAGWSSPAIPFLQGNMGTLVSEPITDEQASWVGSIVTLGCLVGAIPAGTLSQMLGRRNFLLVLALPLILGWVLIIEGEHNVQLIYLGRFINGLSFGAVTVAVPLYNNEIAEDSVRGNIGVYLDLMLCVGILWSYVVGAVSSYFWLSVSCCMIPIVFLLTFFWMPESPVHLMAQGKIEDAEMALRWLRGAKPYHQYDTEPEMLKIQNMVDQAKERAQTAVDISDFSSIKEKLSSLSLRSTTSKAIAIALGLMTFQRLSGVSAVVYYTVDIFRGAGTSIPPTTATIIVGVVSVIASAASACLVDRVGRRFLLIMSDAIMAISLAVMGIYFVYKDSDENAMIPAMRAIIPVIALSAHTFAFRIGLGCVPWFMVPELIPMKDQAWANSLANFYSYIALFIVLYSFIWGVNVFGYSVTFFFFSVVCLIGTLFIYSYVPETKCKSKEQIQRELKYGIGQVRYGGF</sequence>
<dbReference type="PROSITE" id="PS50850">
    <property type="entry name" value="MFS"/>
    <property type="match status" value="1"/>
</dbReference>
<evidence type="ECO:0000256" key="6">
    <source>
        <dbReference type="ARBA" id="ARBA00023180"/>
    </source>
</evidence>
<dbReference type="InterPro" id="IPR036259">
    <property type="entry name" value="MFS_trans_sf"/>
</dbReference>
<keyword evidence="5 8" id="KW-0472">Membrane</keyword>
<proteinExistence type="inferred from homology"/>
<keyword evidence="3 8" id="KW-0812">Transmembrane</keyword>
<dbReference type="PANTHER" id="PTHR48021">
    <property type="match status" value="1"/>
</dbReference>
<dbReference type="PANTHER" id="PTHR48021:SF1">
    <property type="entry name" value="GH07001P-RELATED"/>
    <property type="match status" value="1"/>
</dbReference>
<evidence type="ECO:0000256" key="4">
    <source>
        <dbReference type="ARBA" id="ARBA00022989"/>
    </source>
</evidence>
<feature type="transmembrane region" description="Helical" evidence="8">
    <location>
        <begin position="388"/>
        <end position="414"/>
    </location>
</feature>
<dbReference type="InterPro" id="IPR003663">
    <property type="entry name" value="Sugar/inositol_transpt"/>
</dbReference>
<feature type="transmembrane region" description="Helical" evidence="8">
    <location>
        <begin position="129"/>
        <end position="152"/>
    </location>
</feature>
<feature type="transmembrane region" description="Helical" evidence="8">
    <location>
        <begin position="289"/>
        <end position="313"/>
    </location>
</feature>
<evidence type="ECO:0000256" key="1">
    <source>
        <dbReference type="ARBA" id="ARBA00004651"/>
    </source>
</evidence>
<feature type="transmembrane region" description="Helical" evidence="8">
    <location>
        <begin position="325"/>
        <end position="347"/>
    </location>
</feature>
<accession>A0A1B6EHF6</accession>
<feature type="transmembrane region" description="Helical" evidence="8">
    <location>
        <begin position="33"/>
        <end position="55"/>
    </location>
</feature>
<feature type="transmembrane region" description="Helical" evidence="8">
    <location>
        <begin position="188"/>
        <end position="209"/>
    </location>
</feature>
<keyword evidence="2" id="KW-1003">Cell membrane</keyword>
<dbReference type="GO" id="GO:0022857">
    <property type="term" value="F:transmembrane transporter activity"/>
    <property type="evidence" value="ECO:0007669"/>
    <property type="project" value="InterPro"/>
</dbReference>
<feature type="transmembrane region" description="Helical" evidence="8">
    <location>
        <begin position="354"/>
        <end position="376"/>
    </location>
</feature>
<feature type="transmembrane region" description="Helical" evidence="8">
    <location>
        <begin position="164"/>
        <end position="182"/>
    </location>
</feature>
<organism evidence="10">
    <name type="scientific">Cuerna arida</name>
    <dbReference type="NCBI Taxonomy" id="1464854"/>
    <lineage>
        <taxon>Eukaryota</taxon>
        <taxon>Metazoa</taxon>
        <taxon>Ecdysozoa</taxon>
        <taxon>Arthropoda</taxon>
        <taxon>Hexapoda</taxon>
        <taxon>Insecta</taxon>
        <taxon>Pterygota</taxon>
        <taxon>Neoptera</taxon>
        <taxon>Paraneoptera</taxon>
        <taxon>Hemiptera</taxon>
        <taxon>Auchenorrhyncha</taxon>
        <taxon>Membracoidea</taxon>
        <taxon>Cicadellidae</taxon>
        <taxon>Cicadellinae</taxon>
        <taxon>Proconiini</taxon>
        <taxon>Cuerna</taxon>
    </lineage>
</organism>
<dbReference type="EMBL" id="GECZ01026708">
    <property type="protein sequence ID" value="JAS43061.1"/>
    <property type="molecule type" value="Transcribed_RNA"/>
</dbReference>
<keyword evidence="4 8" id="KW-1133">Transmembrane helix</keyword>
<feature type="domain" description="Major facilitator superfamily (MFS) profile" evidence="9">
    <location>
        <begin position="30"/>
        <end position="482"/>
    </location>
</feature>
<dbReference type="EMBL" id="GECZ01032414">
    <property type="protein sequence ID" value="JAS37355.1"/>
    <property type="molecule type" value="Transcribed_RNA"/>
</dbReference>
<evidence type="ECO:0000313" key="10">
    <source>
        <dbReference type="EMBL" id="JAS37355.1"/>
    </source>
</evidence>
<feature type="transmembrane region" description="Helical" evidence="8">
    <location>
        <begin position="75"/>
        <end position="93"/>
    </location>
</feature>